<name>A0A649UZ62_9STRA</name>
<accession>A0A649UZ62</accession>
<sequence length="300" mass="34487">MDDITINKLSFNHSGFNRILNSLPKLPKINLSFEEYEKLKQEILIEYRNNNNRIDLISFITFFINKYRKMNLKEQSLFLSKHSVVITAPDLEELLLRPIIPSDKEIMVNSVMFASPLSLFLRFMHPIKRLSPDQLEYLSNIDYINHFAFGIIQNKMPRSRGVAVARYIRDSEEPDLAEWAVIVCDDYQNKSIGSALLYALSVVAVKHGIKRFGAVVHPTNLKILNGLKKLNAIKAVRYGSTYHIFDLPVYPEFVKNPKIRELVEIAANGGSTLNITDYLEVELQKVVKYTTDIICNGIFF</sequence>
<evidence type="ECO:0000259" key="1">
    <source>
        <dbReference type="PROSITE" id="PS51186"/>
    </source>
</evidence>
<reference evidence="2" key="1">
    <citation type="journal article" date="2019" name="Mol. Biol. Evol.">
        <title>Ancient Adaptive Lateral Gene Transfers in the Symbiotic Opalina - Blastocystis Stramenopile Lineage.</title>
        <authorList>
            <person name="Yubuki N."/>
            <person name="Galindo L.J."/>
            <person name="Reboul G."/>
            <person name="Lopez-Garcia P."/>
            <person name="Brown M.W."/>
            <person name="Pollet N."/>
            <person name="Moreira D."/>
        </authorList>
    </citation>
    <scope>NUCLEOTIDE SEQUENCE</scope>
    <source>
        <strain evidence="2">Opal32</strain>
    </source>
</reference>
<dbReference type="SUPFAM" id="SSF55729">
    <property type="entry name" value="Acyl-CoA N-acyltransferases (Nat)"/>
    <property type="match status" value="1"/>
</dbReference>
<protein>
    <recommendedName>
        <fullName evidence="1">N-acetyltransferase domain-containing protein</fullName>
    </recommendedName>
</protein>
<dbReference type="Gene3D" id="3.40.630.30">
    <property type="match status" value="1"/>
</dbReference>
<dbReference type="AlphaFoldDB" id="A0A649UZ62"/>
<dbReference type="CDD" id="cd04301">
    <property type="entry name" value="NAT_SF"/>
    <property type="match status" value="1"/>
</dbReference>
<dbReference type="EMBL" id="MN167386">
    <property type="protein sequence ID" value="QGJ83561.1"/>
    <property type="molecule type" value="mRNA"/>
</dbReference>
<dbReference type="InterPro" id="IPR000182">
    <property type="entry name" value="GNAT_dom"/>
</dbReference>
<dbReference type="GO" id="GO:0016747">
    <property type="term" value="F:acyltransferase activity, transferring groups other than amino-acyl groups"/>
    <property type="evidence" value="ECO:0007669"/>
    <property type="project" value="InterPro"/>
</dbReference>
<dbReference type="InterPro" id="IPR016181">
    <property type="entry name" value="Acyl_CoA_acyltransferase"/>
</dbReference>
<dbReference type="Pfam" id="PF00583">
    <property type="entry name" value="Acetyltransf_1"/>
    <property type="match status" value="1"/>
</dbReference>
<feature type="domain" description="N-acetyltransferase" evidence="1">
    <location>
        <begin position="94"/>
        <end position="248"/>
    </location>
</feature>
<evidence type="ECO:0000313" key="2">
    <source>
        <dbReference type="EMBL" id="QGJ83561.1"/>
    </source>
</evidence>
<organism evidence="2">
    <name type="scientific">Opalinidae sp</name>
    <dbReference type="NCBI Taxonomy" id="2059444"/>
    <lineage>
        <taxon>Eukaryota</taxon>
        <taxon>Sar</taxon>
        <taxon>Stramenopiles</taxon>
        <taxon>Bigyra</taxon>
        <taxon>Opalozoa</taxon>
        <taxon>Opalinata</taxon>
        <taxon>Opalinidae</taxon>
    </lineage>
</organism>
<dbReference type="PROSITE" id="PS51186">
    <property type="entry name" value="GNAT"/>
    <property type="match status" value="1"/>
</dbReference>
<proteinExistence type="evidence at transcript level"/>